<keyword evidence="1" id="KW-1133">Transmembrane helix</keyword>
<reference evidence="2 3" key="1">
    <citation type="submission" date="2016-07" db="EMBL/GenBank/DDBJ databases">
        <title>Pervasive Adenine N6-methylation of Active Genes in Fungi.</title>
        <authorList>
            <consortium name="DOE Joint Genome Institute"/>
            <person name="Mondo S.J."/>
            <person name="Dannebaum R.O."/>
            <person name="Kuo R.C."/>
            <person name="Labutti K."/>
            <person name="Haridas S."/>
            <person name="Kuo A."/>
            <person name="Salamov A."/>
            <person name="Ahrendt S.R."/>
            <person name="Lipzen A."/>
            <person name="Sullivan W."/>
            <person name="Andreopoulos W.B."/>
            <person name="Clum A."/>
            <person name="Lindquist E."/>
            <person name="Daum C."/>
            <person name="Ramamoorthy G.K."/>
            <person name="Gryganskyi A."/>
            <person name="Culley D."/>
            <person name="Magnuson J.K."/>
            <person name="James T.Y."/>
            <person name="O'Malley M.A."/>
            <person name="Stajich J.E."/>
            <person name="Spatafora J.W."/>
            <person name="Visel A."/>
            <person name="Grigoriev I.V."/>
        </authorList>
    </citation>
    <scope>NUCLEOTIDE SEQUENCE [LARGE SCALE GENOMIC DNA]</scope>
    <source>
        <strain evidence="2 3">ATCC 12442</strain>
    </source>
</reference>
<dbReference type="GeneID" id="63808926"/>
<accession>A0A1Y1VQY9</accession>
<dbReference type="Proteomes" id="UP000193922">
    <property type="component" value="Unassembled WGS sequence"/>
</dbReference>
<name>A0A1Y1VQY9_9FUNG</name>
<dbReference type="EMBL" id="MCFD01000202">
    <property type="protein sequence ID" value="ORX63446.1"/>
    <property type="molecule type" value="Genomic_DNA"/>
</dbReference>
<proteinExistence type="predicted"/>
<evidence type="ECO:0000256" key="1">
    <source>
        <dbReference type="SAM" id="Phobius"/>
    </source>
</evidence>
<organism evidence="2 3">
    <name type="scientific">Linderina pennispora</name>
    <dbReference type="NCBI Taxonomy" id="61395"/>
    <lineage>
        <taxon>Eukaryota</taxon>
        <taxon>Fungi</taxon>
        <taxon>Fungi incertae sedis</taxon>
        <taxon>Zoopagomycota</taxon>
        <taxon>Kickxellomycotina</taxon>
        <taxon>Kickxellomycetes</taxon>
        <taxon>Kickxellales</taxon>
        <taxon>Kickxellaceae</taxon>
        <taxon>Linderina</taxon>
    </lineage>
</organism>
<dbReference type="AlphaFoldDB" id="A0A1Y1VQY9"/>
<evidence type="ECO:0000313" key="2">
    <source>
        <dbReference type="EMBL" id="ORX63446.1"/>
    </source>
</evidence>
<evidence type="ECO:0000313" key="3">
    <source>
        <dbReference type="Proteomes" id="UP000193922"/>
    </source>
</evidence>
<sequence length="126" mass="14041">MIKSVLSALYARWNSLLSPYLAATCFLSLALFVQHIRMVPQILEEQLLSRVFTIALLHHVHVVQRTFKVLAAHDTVQTFVSIPKLLHSWNALGELGEVSDDNLDINDGLGSKARDAVEPTCSTSRM</sequence>
<comment type="caution">
    <text evidence="2">The sequence shown here is derived from an EMBL/GenBank/DDBJ whole genome shotgun (WGS) entry which is preliminary data.</text>
</comment>
<keyword evidence="3" id="KW-1185">Reference proteome</keyword>
<keyword evidence="1" id="KW-0812">Transmembrane</keyword>
<dbReference type="RefSeq" id="XP_040738946.1">
    <property type="nucleotide sequence ID" value="XM_040892278.1"/>
</dbReference>
<protein>
    <submittedName>
        <fullName evidence="2">Uncharacterized protein</fullName>
    </submittedName>
</protein>
<feature type="transmembrane region" description="Helical" evidence="1">
    <location>
        <begin position="20"/>
        <end position="40"/>
    </location>
</feature>
<keyword evidence="1" id="KW-0472">Membrane</keyword>
<gene>
    <name evidence="2" type="ORF">DL89DRAFT_93457</name>
</gene>